<evidence type="ECO:0000313" key="4">
    <source>
        <dbReference type="Proteomes" id="UP001271769"/>
    </source>
</evidence>
<evidence type="ECO:0000313" key="3">
    <source>
        <dbReference type="EMBL" id="MDY0872306.1"/>
    </source>
</evidence>
<evidence type="ECO:0000259" key="2">
    <source>
        <dbReference type="Pfam" id="PF18476"/>
    </source>
</evidence>
<evidence type="ECO:0000256" key="1">
    <source>
        <dbReference type="SAM" id="Coils"/>
    </source>
</evidence>
<dbReference type="Proteomes" id="UP001271769">
    <property type="component" value="Unassembled WGS sequence"/>
</dbReference>
<dbReference type="RefSeq" id="WP_320500726.1">
    <property type="nucleotide sequence ID" value="NZ_JAXCLX010000001.1"/>
</dbReference>
<protein>
    <submittedName>
        <fullName evidence="3">PIN-like domain-containing protein</fullName>
    </submittedName>
</protein>
<dbReference type="InterPro" id="IPR041578">
    <property type="entry name" value="PIN_8"/>
</dbReference>
<proteinExistence type="predicted"/>
<comment type="caution">
    <text evidence="3">The sequence shown here is derived from an EMBL/GenBank/DDBJ whole genome shotgun (WGS) entry which is preliminary data.</text>
</comment>
<feature type="coiled-coil region" evidence="1">
    <location>
        <begin position="112"/>
        <end position="139"/>
    </location>
</feature>
<gene>
    <name evidence="3" type="ORF">SMD31_10250</name>
</gene>
<sequence>MKASFSWYYRPTPEAFESLWAEGTFIFDTNVLLNLYSYPEAVREVYFSVLEKIGQRIWIPYHVGLEFHRNRINRIKQENARIRKLLTTITDVSGQLREEINTVELEKRNLGVKDMEARLKSAQEAHDSLREAVQIACEKLPSISLDDPIGDRIARLLEGKVGSHPHDQAALDALVVDAKDRYENKIPPGFSDAGKDGSVFFDRDIAYQRQHGDLIIWRQIIDHAKTQQIGKLVFVTGDNKRDWWWSEDGKTLGPNTALLQEMNLKASTEQFWIYSADQFLTHAENYLRAREVTPEAIQQVKEISKTSDGPTTAPAEDAFPWEQEIRLSTNDISPTDVDLLDFMSGDALRKERGEAIEHAKKRVSRAVGRWLRQNYENVLTYSGGMFDYVVFNDNITIGYQILSVSNVWQFVYSPAFQRVAYELNEKKKDAKIRRARLVVAIDRPIFGDKELQSYRRVERALAKSANALNLDAILVGHIDGDDFQPIVIANRGMN</sequence>
<dbReference type="EMBL" id="JAXCLX010000001">
    <property type="protein sequence ID" value="MDY0872306.1"/>
    <property type="molecule type" value="Genomic_DNA"/>
</dbReference>
<name>A0ABU5DYF3_9PROT</name>
<feature type="domain" description="PIN like" evidence="2">
    <location>
        <begin position="25"/>
        <end position="258"/>
    </location>
</feature>
<accession>A0ABU5DYF3</accession>
<dbReference type="Pfam" id="PF18476">
    <property type="entry name" value="PIN_8"/>
    <property type="match status" value="1"/>
</dbReference>
<keyword evidence="1" id="KW-0175">Coiled coil</keyword>
<organism evidence="3 4">
    <name type="scientific">Dongia rigui</name>
    <dbReference type="NCBI Taxonomy" id="940149"/>
    <lineage>
        <taxon>Bacteria</taxon>
        <taxon>Pseudomonadati</taxon>
        <taxon>Pseudomonadota</taxon>
        <taxon>Alphaproteobacteria</taxon>
        <taxon>Rhodospirillales</taxon>
        <taxon>Dongiaceae</taxon>
        <taxon>Dongia</taxon>
    </lineage>
</organism>
<keyword evidence="4" id="KW-1185">Reference proteome</keyword>
<reference evidence="3 4" key="1">
    <citation type="journal article" date="2013" name="Antonie Van Leeuwenhoek">
        <title>Dongia rigui sp. nov., isolated from freshwater of a large wetland in Korea.</title>
        <authorList>
            <person name="Baik K.S."/>
            <person name="Hwang Y.M."/>
            <person name="Choi J.S."/>
            <person name="Kwon J."/>
            <person name="Seong C.N."/>
        </authorList>
    </citation>
    <scope>NUCLEOTIDE SEQUENCE [LARGE SCALE GENOMIC DNA]</scope>
    <source>
        <strain evidence="3 4">04SU4-P</strain>
    </source>
</reference>